<name>A0A1J1H6W9_PLARL</name>
<keyword evidence="1" id="KW-0472">Membrane</keyword>
<protein>
    <submittedName>
        <fullName evidence="3">RAP protein, putative</fullName>
    </submittedName>
</protein>
<dbReference type="Pfam" id="PF08373">
    <property type="entry name" value="RAP"/>
    <property type="match status" value="1"/>
</dbReference>
<dbReference type="AlphaFoldDB" id="A0A1J1H6W9"/>
<evidence type="ECO:0000259" key="2">
    <source>
        <dbReference type="PROSITE" id="PS51286"/>
    </source>
</evidence>
<feature type="transmembrane region" description="Helical" evidence="1">
    <location>
        <begin position="412"/>
        <end position="434"/>
    </location>
</feature>
<organism evidence="3 4">
    <name type="scientific">Plasmodium relictum</name>
    <dbReference type="NCBI Taxonomy" id="85471"/>
    <lineage>
        <taxon>Eukaryota</taxon>
        <taxon>Sar</taxon>
        <taxon>Alveolata</taxon>
        <taxon>Apicomplexa</taxon>
        <taxon>Aconoidasida</taxon>
        <taxon>Haemosporida</taxon>
        <taxon>Plasmodiidae</taxon>
        <taxon>Plasmodium</taxon>
        <taxon>Plasmodium (Haemamoeba)</taxon>
    </lineage>
</organism>
<keyword evidence="4" id="KW-1185">Reference proteome</keyword>
<dbReference type="OMA" id="MYYSKIV"/>
<dbReference type="GeneID" id="39736523"/>
<accession>A0A1J1H6W9</accession>
<dbReference type="RefSeq" id="XP_028533406.1">
    <property type="nucleotide sequence ID" value="XM_028676970.1"/>
</dbReference>
<gene>
    <name evidence="3" type="ORF">PRELSG_1005700</name>
</gene>
<keyword evidence="1" id="KW-0812">Transmembrane</keyword>
<dbReference type="KEGG" id="prel:PRELSG_1005700"/>
<keyword evidence="1" id="KW-1133">Transmembrane helix</keyword>
<proteinExistence type="predicted"/>
<dbReference type="EMBL" id="LN835305">
    <property type="protein sequence ID" value="CRH00403.1"/>
    <property type="molecule type" value="Genomic_DNA"/>
</dbReference>
<dbReference type="InterPro" id="IPR013584">
    <property type="entry name" value="RAP"/>
</dbReference>
<dbReference type="VEuPathDB" id="PlasmoDB:PRELSG_1005700"/>
<reference evidence="3 4" key="1">
    <citation type="submission" date="2015-04" db="EMBL/GenBank/DDBJ databases">
        <authorList>
            <consortium name="Pathogen Informatics"/>
        </authorList>
    </citation>
    <scope>NUCLEOTIDE SEQUENCE [LARGE SCALE GENOMIC DNA]</scope>
    <source>
        <strain evidence="3 4">SGS1</strain>
    </source>
</reference>
<evidence type="ECO:0000256" key="1">
    <source>
        <dbReference type="SAM" id="Phobius"/>
    </source>
</evidence>
<sequence length="649" mass="79414">MFYFNFTLQYSKRNVINSIKRAYSNINKNVIEKEAKKTEDILFYIQKCILEENTKNRNLLCFQSIYNEKNDLRKIHLNLIKISYLLKNICVNEQKWLLIYEKIGNLYLLDEQIFRNKKKTIQLKSMLKNDTLNKENTVIENYNLCNDNIIENEICKKYHLFNLNSCYIFVFKICLDNILNYLPLYTISNYILILKCCENFYNFFFKLHKRKNLNKLNFIYIYSYNSNYKYNVKILKNKNEIIKNEEKLNLNYYYQELFNLKYHQILIYNIDLTTKILDTLNYDLIDDKNFAQLSMIIYTKTKNGLINEKNVLKFLDYYIEKFRNNSLKYDINEFSKIINIMYYSKIVHYNIILYFVHILKKINLSVFCKKTLFENYLKLLRILNLKDNNFYIYNYCKYYILNNVAYINLSNFYNFFFVSSIIGVFDISLINLYISFLKKNKMNLKISLKHKIYYTLLGWDIILKNFINNVKEKEKIEIILLNFKNKNIHYFYSNKLYNNYSHLSFEINHLMNIYKNKIFIEKNKKIIVNYYFNQYNILNILKKHFSYVVYEYITDQKIILDVFLKIYKNNLYKKIGIEFNGRTHYNLLVKKGNNNEISYNMIENHNTIHKKWLLSNFHFSIIDIPYYKWNELNEEEKEKYLINTIEFLK</sequence>
<feature type="domain" description="RAP" evidence="2">
    <location>
        <begin position="575"/>
        <end position="643"/>
    </location>
</feature>
<dbReference type="Proteomes" id="UP000220158">
    <property type="component" value="Chromosome 10"/>
</dbReference>
<evidence type="ECO:0000313" key="3">
    <source>
        <dbReference type="EMBL" id="CRH00403.1"/>
    </source>
</evidence>
<dbReference type="OrthoDB" id="377680at2759"/>
<dbReference type="SMART" id="SM00952">
    <property type="entry name" value="RAP"/>
    <property type="match status" value="1"/>
</dbReference>
<dbReference type="PROSITE" id="PS51286">
    <property type="entry name" value="RAP"/>
    <property type="match status" value="1"/>
</dbReference>
<evidence type="ECO:0000313" key="4">
    <source>
        <dbReference type="Proteomes" id="UP000220158"/>
    </source>
</evidence>